<dbReference type="Gene3D" id="6.20.20.10">
    <property type="match status" value="1"/>
</dbReference>
<evidence type="ECO:0008006" key="4">
    <source>
        <dbReference type="Google" id="ProtNLM"/>
    </source>
</evidence>
<evidence type="ECO:0000256" key="1">
    <source>
        <dbReference type="SAM" id="MobiDB-lite"/>
    </source>
</evidence>
<comment type="caution">
    <text evidence="2">The sequence shown here is derived from an EMBL/GenBank/DDBJ whole genome shotgun (WGS) entry which is preliminary data.</text>
</comment>
<dbReference type="InterPro" id="IPR036410">
    <property type="entry name" value="HSP_DnaJ_Cys-rich_dom_sf"/>
</dbReference>
<keyword evidence="3" id="KW-1185">Reference proteome</keyword>
<sequence>MTGTSSPNSAGTSGKPGDDAPVGTEGTGDDICPECQGTGRVEGRACEACRGTGIVNKGIGGA</sequence>
<dbReference type="SUPFAM" id="SSF57938">
    <property type="entry name" value="DnaJ/Hsp40 cysteine-rich domain"/>
    <property type="match status" value="1"/>
</dbReference>
<proteinExistence type="predicted"/>
<dbReference type="EMBL" id="JACTUZ010000032">
    <property type="protein sequence ID" value="MBC9177225.1"/>
    <property type="molecule type" value="Genomic_DNA"/>
</dbReference>
<evidence type="ECO:0000313" key="3">
    <source>
        <dbReference type="Proteomes" id="UP000603940"/>
    </source>
</evidence>
<dbReference type="Proteomes" id="UP000603940">
    <property type="component" value="Unassembled WGS sequence"/>
</dbReference>
<organism evidence="2 3">
    <name type="scientific">Pseudoroseomonas ludipueritiae</name>
    <dbReference type="NCBI Taxonomy" id="198093"/>
    <lineage>
        <taxon>Bacteria</taxon>
        <taxon>Pseudomonadati</taxon>
        <taxon>Pseudomonadota</taxon>
        <taxon>Alphaproteobacteria</taxon>
        <taxon>Acetobacterales</taxon>
        <taxon>Acetobacteraceae</taxon>
        <taxon>Pseudoroseomonas</taxon>
    </lineage>
</organism>
<gene>
    <name evidence="2" type="ORF">IBL25_09780</name>
</gene>
<reference evidence="2 3" key="1">
    <citation type="journal article" date="2009" name="Int. J. Syst. Evol. Microbiol.">
        <title>Transfer of Teichococcus ludipueritiae and Muricoccus roseus to the genus Roseomonas, as Roseomonas ludipueritiae comb. nov. and Roseomonas rosea comb. nov., respectively, and emended description of the genus Roseomonas.</title>
        <authorList>
            <person name="Sanchez-Porro C."/>
            <person name="Gallego V."/>
            <person name="Busse H.J."/>
            <person name="Kampfer P."/>
            <person name="Ventosa A."/>
        </authorList>
    </citation>
    <scope>NUCLEOTIDE SEQUENCE [LARGE SCALE GENOMIC DNA]</scope>
    <source>
        <strain evidence="2 3">DSM 14915</strain>
    </source>
</reference>
<protein>
    <recommendedName>
        <fullName evidence="4">Molecular chaperone DnaJ</fullName>
    </recommendedName>
</protein>
<feature type="region of interest" description="Disordered" evidence="1">
    <location>
        <begin position="1"/>
        <end position="34"/>
    </location>
</feature>
<name>A0ABR7R6G8_9PROT</name>
<dbReference type="RefSeq" id="WP_187778365.1">
    <property type="nucleotide sequence ID" value="NZ_JACTUZ010000032.1"/>
</dbReference>
<feature type="compositionally biased region" description="Polar residues" evidence="1">
    <location>
        <begin position="1"/>
        <end position="12"/>
    </location>
</feature>
<evidence type="ECO:0000313" key="2">
    <source>
        <dbReference type="EMBL" id="MBC9177225.1"/>
    </source>
</evidence>
<accession>A0ABR7R6G8</accession>